<dbReference type="PANTHER" id="PTHR37234:SF1">
    <property type="entry name" value="OS03G0319200 PROTEIN"/>
    <property type="match status" value="1"/>
</dbReference>
<feature type="compositionally biased region" description="Basic and acidic residues" evidence="1">
    <location>
        <begin position="118"/>
        <end position="132"/>
    </location>
</feature>
<evidence type="ECO:0000256" key="1">
    <source>
        <dbReference type="SAM" id="MobiDB-lite"/>
    </source>
</evidence>
<dbReference type="PANTHER" id="PTHR37234">
    <property type="entry name" value="OS03G0319200 PROTEIN"/>
    <property type="match status" value="1"/>
</dbReference>
<dbReference type="EMBL" id="JADGMS010000016">
    <property type="protein sequence ID" value="KAF9664480.1"/>
    <property type="molecule type" value="Genomic_DNA"/>
</dbReference>
<evidence type="ECO:0000313" key="2">
    <source>
        <dbReference type="EMBL" id="KAF9664480.1"/>
    </source>
</evidence>
<proteinExistence type="predicted"/>
<organism evidence="2 3">
    <name type="scientific">Salix dunnii</name>
    <dbReference type="NCBI Taxonomy" id="1413687"/>
    <lineage>
        <taxon>Eukaryota</taxon>
        <taxon>Viridiplantae</taxon>
        <taxon>Streptophyta</taxon>
        <taxon>Embryophyta</taxon>
        <taxon>Tracheophyta</taxon>
        <taxon>Spermatophyta</taxon>
        <taxon>Magnoliopsida</taxon>
        <taxon>eudicotyledons</taxon>
        <taxon>Gunneridae</taxon>
        <taxon>Pentapetalae</taxon>
        <taxon>rosids</taxon>
        <taxon>fabids</taxon>
        <taxon>Malpighiales</taxon>
        <taxon>Salicaceae</taxon>
        <taxon>Saliceae</taxon>
        <taxon>Salix</taxon>
    </lineage>
</organism>
<feature type="region of interest" description="Disordered" evidence="1">
    <location>
        <begin position="52"/>
        <end position="133"/>
    </location>
</feature>
<feature type="compositionally biased region" description="Basic and acidic residues" evidence="1">
    <location>
        <begin position="13"/>
        <end position="25"/>
    </location>
</feature>
<name>A0A835JBY8_9ROSI</name>
<feature type="compositionally biased region" description="Polar residues" evidence="1">
    <location>
        <begin position="59"/>
        <end position="72"/>
    </location>
</feature>
<gene>
    <name evidence="2" type="ORF">SADUNF_Sadunf16G0023100</name>
</gene>
<feature type="compositionally biased region" description="Basic and acidic residues" evidence="1">
    <location>
        <begin position="198"/>
        <end position="209"/>
    </location>
</feature>
<keyword evidence="3" id="KW-1185">Reference proteome</keyword>
<feature type="region of interest" description="Disordered" evidence="1">
    <location>
        <begin position="189"/>
        <end position="213"/>
    </location>
</feature>
<reference evidence="2 3" key="1">
    <citation type="submission" date="2020-10" db="EMBL/GenBank/DDBJ databases">
        <title>Plant Genome Project.</title>
        <authorList>
            <person name="Zhang R.-G."/>
        </authorList>
    </citation>
    <scope>NUCLEOTIDE SEQUENCE [LARGE SCALE GENOMIC DNA]</scope>
    <source>
        <strain evidence="2">FAFU-HL-1</strain>
        <tissue evidence="2">Leaf</tissue>
    </source>
</reference>
<accession>A0A835JBY8</accession>
<dbReference type="AlphaFoldDB" id="A0A835JBY8"/>
<dbReference type="OrthoDB" id="780613at2759"/>
<comment type="caution">
    <text evidence="2">The sequence shown here is derived from an EMBL/GenBank/DDBJ whole genome shotgun (WGS) entry which is preliminary data.</text>
</comment>
<dbReference type="Proteomes" id="UP000657918">
    <property type="component" value="Chromosome 16"/>
</dbReference>
<feature type="compositionally biased region" description="Low complexity" evidence="1">
    <location>
        <begin position="83"/>
        <end position="93"/>
    </location>
</feature>
<protein>
    <recommendedName>
        <fullName evidence="4">DUF3741 domain-containing protein</fullName>
    </recommendedName>
</protein>
<evidence type="ECO:0000313" key="3">
    <source>
        <dbReference type="Proteomes" id="UP000657918"/>
    </source>
</evidence>
<evidence type="ECO:0008006" key="4">
    <source>
        <dbReference type="Google" id="ProtNLM"/>
    </source>
</evidence>
<sequence length="356" mass="39116">MKGQDPLISSSSSRRESSPAPEKIRSKSIGCMSGIFHLVYKYHNRRRLLTFGKKHEKNGVSSPTTKSNQKPASSPSQPPPPFSSSSSSSTSTSLQNENKDSTRFSCDTVPRSPTLPAEIRRSKSLKSQERSRAPPALVARLMGLGDNPPVATSELAVAEKRRRLLGALEKCDEDLKALKKIIDVVKSSVAGTGNGADDEGRLGKGDEHPLLQQPSPVSVLDEFTPPSAFNGVSKRYTINARVPQQQKKKPGGGEEVIANVSFVDRIMSCENMVHGKSHGSVDSSHLWTSKAMIESVNEVCKDIAWGERREIGRIGLALQDYICRDLIEEIVKELGLDCFYKIAPLPFESCKRRLRF</sequence>
<feature type="region of interest" description="Disordered" evidence="1">
    <location>
        <begin position="1"/>
        <end position="28"/>
    </location>
</feature>